<accession>A0A0F9Q592</accession>
<evidence type="ECO:0000313" key="1">
    <source>
        <dbReference type="EMBL" id="KKN32097.1"/>
    </source>
</evidence>
<name>A0A0F9Q592_9ZZZZ</name>
<feature type="non-terminal residue" evidence="1">
    <location>
        <position position="85"/>
    </location>
</feature>
<comment type="caution">
    <text evidence="1">The sequence shown here is derived from an EMBL/GenBank/DDBJ whole genome shotgun (WGS) entry which is preliminary data.</text>
</comment>
<dbReference type="EMBL" id="LAZR01002277">
    <property type="protein sequence ID" value="KKN32097.1"/>
    <property type="molecule type" value="Genomic_DNA"/>
</dbReference>
<gene>
    <name evidence="1" type="ORF">LCGC14_0817080</name>
</gene>
<reference evidence="1" key="1">
    <citation type="journal article" date="2015" name="Nature">
        <title>Complex archaea that bridge the gap between prokaryotes and eukaryotes.</title>
        <authorList>
            <person name="Spang A."/>
            <person name="Saw J.H."/>
            <person name="Jorgensen S.L."/>
            <person name="Zaremba-Niedzwiedzka K."/>
            <person name="Martijn J."/>
            <person name="Lind A.E."/>
            <person name="van Eijk R."/>
            <person name="Schleper C."/>
            <person name="Guy L."/>
            <person name="Ettema T.J."/>
        </authorList>
    </citation>
    <scope>NUCLEOTIDE SEQUENCE</scope>
</reference>
<sequence>MTDVQKLSDDELAEAVDRLPLTIIDESHPVIAEWVQRRRAQREAEKIGIRVTRAEAIRISRQILKEAERGRAEVVEQEDRNAPTK</sequence>
<dbReference type="AlphaFoldDB" id="A0A0F9Q592"/>
<organism evidence="1">
    <name type="scientific">marine sediment metagenome</name>
    <dbReference type="NCBI Taxonomy" id="412755"/>
    <lineage>
        <taxon>unclassified sequences</taxon>
        <taxon>metagenomes</taxon>
        <taxon>ecological metagenomes</taxon>
    </lineage>
</organism>
<proteinExistence type="predicted"/>
<protein>
    <submittedName>
        <fullName evidence="1">Uncharacterized protein</fullName>
    </submittedName>
</protein>